<comment type="pathway">
    <text evidence="2">Protein modification; protein ubiquitination.</text>
</comment>
<dbReference type="PANTHER" id="PTHR43995:SF1">
    <property type="entry name" value="PRE-MRNA-PROCESSING FACTOR 19"/>
    <property type="match status" value="1"/>
</dbReference>
<dbReference type="GO" id="GO:0070534">
    <property type="term" value="P:protein K63-linked ubiquitination"/>
    <property type="evidence" value="ECO:0007669"/>
    <property type="project" value="UniProtKB-UniRule"/>
</dbReference>
<dbReference type="InterPro" id="IPR036322">
    <property type="entry name" value="WD40_repeat_dom_sf"/>
</dbReference>
<comment type="similarity">
    <text evidence="2">Belongs to the WD repeat PRP19 family.</text>
</comment>
<keyword evidence="2" id="KW-0539">Nucleus</keyword>
<keyword evidence="2" id="KW-0234">DNA repair</keyword>
<dbReference type="SMART" id="SM00320">
    <property type="entry name" value="WD40"/>
    <property type="match status" value="2"/>
</dbReference>
<comment type="function">
    <text evidence="2">Ubiquitin-protein ligase which is mainly involved pre-mRNA splicing and DNA repair. Required for pre-mRNA splicing as component of the spliceosome.</text>
</comment>
<keyword evidence="2" id="KW-0833">Ubl conjugation pathway</keyword>
<reference evidence="3" key="1">
    <citation type="submission" date="2016-04" db="EMBL/GenBank/DDBJ databases">
        <authorList>
            <person name="Calderon-Fernandez G.M.Sr."/>
        </authorList>
    </citation>
    <scope>NUCLEOTIDE SEQUENCE</scope>
    <source>
        <strain evidence="3">Int1</strain>
        <tissue evidence="3">Integument</tissue>
    </source>
</reference>
<dbReference type="GO" id="GO:0061630">
    <property type="term" value="F:ubiquitin protein ligase activity"/>
    <property type="evidence" value="ECO:0007669"/>
    <property type="project" value="UniProtKB-UniRule"/>
</dbReference>
<dbReference type="UniPathway" id="UPA00143"/>
<dbReference type="Pfam" id="PF00400">
    <property type="entry name" value="WD40"/>
    <property type="match status" value="2"/>
</dbReference>
<keyword evidence="2" id="KW-0747">Spliceosome</keyword>
<dbReference type="EC" id="2.3.2.27" evidence="2"/>
<dbReference type="GO" id="GO:0006281">
    <property type="term" value="P:DNA repair"/>
    <property type="evidence" value="ECO:0007669"/>
    <property type="project" value="UniProtKB-KW"/>
</dbReference>
<dbReference type="GO" id="GO:0000398">
    <property type="term" value="P:mRNA splicing, via spliceosome"/>
    <property type="evidence" value="ECO:0007669"/>
    <property type="project" value="InterPro"/>
</dbReference>
<keyword evidence="2" id="KW-0808">Transferase</keyword>
<name>A0A161M2P6_TRIIF</name>
<evidence type="ECO:0000313" key="3">
    <source>
        <dbReference type="EMBL" id="JAR96843.1"/>
    </source>
</evidence>
<dbReference type="GO" id="GO:0005737">
    <property type="term" value="C:cytoplasm"/>
    <property type="evidence" value="ECO:0007669"/>
    <property type="project" value="TreeGrafter"/>
</dbReference>
<accession>A0A161M2P6</accession>
<keyword evidence="2" id="KW-0227">DNA damage</keyword>
<comment type="subunit">
    <text evidence="2">Homotetramer.</text>
</comment>
<dbReference type="GO" id="GO:0000974">
    <property type="term" value="C:Prp19 complex"/>
    <property type="evidence" value="ECO:0007669"/>
    <property type="project" value="UniProtKB-UniRule"/>
</dbReference>
<dbReference type="PROSITE" id="PS50294">
    <property type="entry name" value="WD_REPEATS_REGION"/>
    <property type="match status" value="1"/>
</dbReference>
<evidence type="ECO:0000256" key="1">
    <source>
        <dbReference type="PROSITE-ProRule" id="PRU00221"/>
    </source>
</evidence>
<organism evidence="3">
    <name type="scientific">Triatoma infestans</name>
    <name type="common">Assassin bug</name>
    <dbReference type="NCBI Taxonomy" id="30076"/>
    <lineage>
        <taxon>Eukaryota</taxon>
        <taxon>Metazoa</taxon>
        <taxon>Ecdysozoa</taxon>
        <taxon>Arthropoda</taxon>
        <taxon>Hexapoda</taxon>
        <taxon>Insecta</taxon>
        <taxon>Pterygota</taxon>
        <taxon>Neoptera</taxon>
        <taxon>Paraneoptera</taxon>
        <taxon>Hemiptera</taxon>
        <taxon>Heteroptera</taxon>
        <taxon>Panheteroptera</taxon>
        <taxon>Cimicomorpha</taxon>
        <taxon>Reduviidae</taxon>
        <taxon>Triatominae</taxon>
        <taxon>Triatoma</taxon>
    </lineage>
</organism>
<comment type="subcellular location">
    <subcellularLocation>
        <location evidence="2">Nucleus</location>
    </subcellularLocation>
</comment>
<dbReference type="EMBL" id="GEMB01006500">
    <property type="protein sequence ID" value="JAR96843.1"/>
    <property type="molecule type" value="Transcribed_RNA"/>
</dbReference>
<dbReference type="Gene3D" id="2.130.10.10">
    <property type="entry name" value="YVTN repeat-like/Quinoprotein amine dehydrogenase"/>
    <property type="match status" value="1"/>
</dbReference>
<reference evidence="3" key="2">
    <citation type="journal article" date="2017" name="J. Med. Entomol.">
        <title>Transcriptome Analysis of the Triatoma infestans (Hemiptera: Reduviidae) Integument.</title>
        <authorList>
            <person name="Calderon-Fernandez G.M."/>
            <person name="Moriconi D.E."/>
            <person name="Dulbecco A.B."/>
            <person name="Juarez M.P."/>
        </authorList>
    </citation>
    <scope>NUCLEOTIDE SEQUENCE</scope>
    <source>
        <strain evidence="3">Int1</strain>
        <tissue evidence="3">Integument</tissue>
    </source>
</reference>
<feature type="repeat" description="WD" evidence="1">
    <location>
        <begin position="53"/>
        <end position="86"/>
    </location>
</feature>
<evidence type="ECO:0000256" key="2">
    <source>
        <dbReference type="RuleBase" id="RU367101"/>
    </source>
</evidence>
<dbReference type="PROSITE" id="PS50082">
    <property type="entry name" value="WD_REPEATS_2"/>
    <property type="match status" value="1"/>
</dbReference>
<keyword evidence="2" id="KW-0507">mRNA processing</keyword>
<keyword evidence="1" id="KW-0853">WD repeat</keyword>
<comment type="catalytic activity">
    <reaction evidence="2">
        <text>S-ubiquitinyl-[E2 ubiquitin-conjugating enzyme]-L-cysteine + [acceptor protein]-L-lysine = [E2 ubiquitin-conjugating enzyme]-L-cysteine + N(6)-ubiquitinyl-[acceptor protein]-L-lysine.</text>
        <dbReference type="EC" id="2.3.2.27"/>
    </reaction>
</comment>
<sequence length="86" mass="9808">MGFKKIKNFKTLQLDDGYEIKDLSFDQSGTYLAVGGTDIRVYVCKQWQELKVFNDHTAMATGVRFGRNAQFIASTSMDRTLKLYSV</sequence>
<dbReference type="InterPro" id="IPR001680">
    <property type="entry name" value="WD40_rpt"/>
</dbReference>
<keyword evidence="2" id="KW-0508">mRNA splicing</keyword>
<dbReference type="AlphaFoldDB" id="A0A161M2P6"/>
<proteinExistence type="inferred from homology"/>
<dbReference type="GO" id="GO:0071006">
    <property type="term" value="C:U2-type catalytic step 1 spliceosome"/>
    <property type="evidence" value="ECO:0007669"/>
    <property type="project" value="TreeGrafter"/>
</dbReference>
<dbReference type="InterPro" id="IPR038959">
    <property type="entry name" value="Prp19"/>
</dbReference>
<dbReference type="SUPFAM" id="SSF50978">
    <property type="entry name" value="WD40 repeat-like"/>
    <property type="match status" value="1"/>
</dbReference>
<dbReference type="PANTHER" id="PTHR43995">
    <property type="entry name" value="PRE-MRNA-PROCESSING FACTOR 19"/>
    <property type="match status" value="1"/>
</dbReference>
<protein>
    <recommendedName>
        <fullName evidence="2">Pre-mRNA-processing factor 19</fullName>
        <ecNumber evidence="2">2.3.2.27</ecNumber>
    </recommendedName>
</protein>
<dbReference type="InterPro" id="IPR015943">
    <property type="entry name" value="WD40/YVTN_repeat-like_dom_sf"/>
</dbReference>